<keyword evidence="5" id="KW-0997">Cell inner membrane</keyword>
<feature type="transmembrane region" description="Helical" evidence="9">
    <location>
        <begin position="151"/>
        <end position="173"/>
    </location>
</feature>
<name>A0A6M4GZM3_9PROT</name>
<keyword evidence="7 9" id="KW-1133">Transmembrane helix</keyword>
<sequence length="269" mass="29115">MALSDPAAALENPARYRWLLASFVRREIANRYAGSVSGLAWTFLHPLAQLAVFAFVFSHVFRAGVPPQYAGASYTAFVAVALWPWIMFSEALMRGMAAVQANAGLIRKVAFPHRLVVYAAVVACYAVHGIGFAVVLLVLRISGEPIHLETVPLAAVLLIPYLLLSTGLAAALAALQTLLRDVEHAIGIVLTIVFYATPILYPATFLPEAARPYVEGQPFGYLSGRIRDVLLQGTGLVATDLLAAVACGLVFMAGVWFFDRLSPHFEDFL</sequence>
<dbReference type="PANTHER" id="PTHR30413">
    <property type="entry name" value="INNER MEMBRANE TRANSPORT PERMEASE"/>
    <property type="match status" value="1"/>
</dbReference>
<keyword evidence="3 9" id="KW-0813">Transport</keyword>
<evidence type="ECO:0000256" key="6">
    <source>
        <dbReference type="ARBA" id="ARBA00022692"/>
    </source>
</evidence>
<evidence type="ECO:0000256" key="1">
    <source>
        <dbReference type="ARBA" id="ARBA00004429"/>
    </source>
</evidence>
<dbReference type="InterPro" id="IPR000412">
    <property type="entry name" value="ABC_2_transport"/>
</dbReference>
<dbReference type="RefSeq" id="WP_171095127.1">
    <property type="nucleotide sequence ID" value="NZ_CP053069.1"/>
</dbReference>
<evidence type="ECO:0000256" key="8">
    <source>
        <dbReference type="ARBA" id="ARBA00023136"/>
    </source>
</evidence>
<feature type="transmembrane region" description="Helical" evidence="9">
    <location>
        <begin position="115"/>
        <end position="139"/>
    </location>
</feature>
<organism evidence="11 12">
    <name type="scientific">Usitatibacter rugosus</name>
    <dbReference type="NCBI Taxonomy" id="2732067"/>
    <lineage>
        <taxon>Bacteria</taxon>
        <taxon>Pseudomonadati</taxon>
        <taxon>Pseudomonadota</taxon>
        <taxon>Betaproteobacteria</taxon>
        <taxon>Nitrosomonadales</taxon>
        <taxon>Usitatibacteraceae</taxon>
        <taxon>Usitatibacter</taxon>
    </lineage>
</organism>
<dbReference type="InterPro" id="IPR047817">
    <property type="entry name" value="ABC2_TM_bact-type"/>
</dbReference>
<keyword evidence="4 9" id="KW-1003">Cell membrane</keyword>
<dbReference type="Pfam" id="PF01061">
    <property type="entry name" value="ABC2_membrane"/>
    <property type="match status" value="1"/>
</dbReference>
<evidence type="ECO:0000256" key="2">
    <source>
        <dbReference type="ARBA" id="ARBA00007783"/>
    </source>
</evidence>
<feature type="transmembrane region" description="Helical" evidence="9">
    <location>
        <begin position="32"/>
        <end position="57"/>
    </location>
</feature>
<proteinExistence type="inferred from homology"/>
<evidence type="ECO:0000256" key="5">
    <source>
        <dbReference type="ARBA" id="ARBA00022519"/>
    </source>
</evidence>
<gene>
    <name evidence="11" type="ORF">DSM104443_03792</name>
</gene>
<dbReference type="PROSITE" id="PS51012">
    <property type="entry name" value="ABC_TM2"/>
    <property type="match status" value="1"/>
</dbReference>
<feature type="transmembrane region" description="Helical" evidence="9">
    <location>
        <begin position="241"/>
        <end position="258"/>
    </location>
</feature>
<dbReference type="GO" id="GO:0140359">
    <property type="term" value="F:ABC-type transporter activity"/>
    <property type="evidence" value="ECO:0007669"/>
    <property type="project" value="InterPro"/>
</dbReference>
<evidence type="ECO:0000256" key="7">
    <source>
        <dbReference type="ARBA" id="ARBA00022989"/>
    </source>
</evidence>
<feature type="domain" description="ABC transmembrane type-2" evidence="10">
    <location>
        <begin position="37"/>
        <end position="261"/>
    </location>
</feature>
<evidence type="ECO:0000259" key="10">
    <source>
        <dbReference type="PROSITE" id="PS51012"/>
    </source>
</evidence>
<dbReference type="Proteomes" id="UP000501534">
    <property type="component" value="Chromosome"/>
</dbReference>
<evidence type="ECO:0000313" key="12">
    <source>
        <dbReference type="Proteomes" id="UP000501534"/>
    </source>
</evidence>
<keyword evidence="12" id="KW-1185">Reference proteome</keyword>
<dbReference type="InterPro" id="IPR013525">
    <property type="entry name" value="ABC2_TM"/>
</dbReference>
<dbReference type="GO" id="GO:0043190">
    <property type="term" value="C:ATP-binding cassette (ABC) transporter complex"/>
    <property type="evidence" value="ECO:0007669"/>
    <property type="project" value="InterPro"/>
</dbReference>
<evidence type="ECO:0000256" key="9">
    <source>
        <dbReference type="RuleBase" id="RU361157"/>
    </source>
</evidence>
<feature type="transmembrane region" description="Helical" evidence="9">
    <location>
        <begin position="69"/>
        <end position="88"/>
    </location>
</feature>
<keyword evidence="8 9" id="KW-0472">Membrane</keyword>
<evidence type="ECO:0000256" key="3">
    <source>
        <dbReference type="ARBA" id="ARBA00022448"/>
    </source>
</evidence>
<dbReference type="PIRSF" id="PIRSF006648">
    <property type="entry name" value="DrrB"/>
    <property type="match status" value="1"/>
</dbReference>
<dbReference type="GO" id="GO:0015920">
    <property type="term" value="P:lipopolysaccharide transport"/>
    <property type="evidence" value="ECO:0007669"/>
    <property type="project" value="TreeGrafter"/>
</dbReference>
<evidence type="ECO:0000313" key="11">
    <source>
        <dbReference type="EMBL" id="QJR12699.1"/>
    </source>
</evidence>
<dbReference type="EMBL" id="CP053069">
    <property type="protein sequence ID" value="QJR12699.1"/>
    <property type="molecule type" value="Genomic_DNA"/>
</dbReference>
<evidence type="ECO:0000256" key="4">
    <source>
        <dbReference type="ARBA" id="ARBA00022475"/>
    </source>
</evidence>
<dbReference type="AlphaFoldDB" id="A0A6M4GZM3"/>
<keyword evidence="6 9" id="KW-0812">Transmembrane</keyword>
<accession>A0A6M4GZM3</accession>
<feature type="transmembrane region" description="Helical" evidence="9">
    <location>
        <begin position="185"/>
        <end position="203"/>
    </location>
</feature>
<dbReference type="PANTHER" id="PTHR30413:SF8">
    <property type="entry name" value="TRANSPORT PERMEASE PROTEIN"/>
    <property type="match status" value="1"/>
</dbReference>
<comment type="similarity">
    <text evidence="2 9">Belongs to the ABC-2 integral membrane protein family.</text>
</comment>
<reference evidence="11 12" key="1">
    <citation type="submission" date="2020-04" db="EMBL/GenBank/DDBJ databases">
        <title>Usitatibacter rugosus gen. nov., sp. nov. and Usitatibacter palustris sp. nov., novel members of Usitatibacteraceae fam. nov. within the order Nitrosomonadales isolated from soil.</title>
        <authorList>
            <person name="Huber K.J."/>
            <person name="Neumann-Schaal M."/>
            <person name="Geppert A."/>
            <person name="Luckner M."/>
            <person name="Wanner G."/>
            <person name="Overmann J."/>
        </authorList>
    </citation>
    <scope>NUCLEOTIDE SEQUENCE [LARGE SCALE GENOMIC DNA]</scope>
    <source>
        <strain evidence="11 12">0125_3</strain>
    </source>
</reference>
<protein>
    <recommendedName>
        <fullName evidence="9">Transport permease protein</fullName>
    </recommendedName>
</protein>
<comment type="subcellular location">
    <subcellularLocation>
        <location evidence="1 9">Cell inner membrane</location>
        <topology evidence="1 9">Multi-pass membrane protein</topology>
    </subcellularLocation>
</comment>
<dbReference type="KEGG" id="uru:DSM104443_03792"/>